<keyword evidence="1" id="KW-0175">Coiled coil</keyword>
<dbReference type="AlphaFoldDB" id="A0A1I0DBK6"/>
<dbReference type="EMBL" id="FNBJ01000064">
    <property type="protein sequence ID" value="SDG22066.1"/>
    <property type="molecule type" value="Genomic_DNA"/>
</dbReference>
<dbReference type="RefSeq" id="WP_089721064.1">
    <property type="nucleotide sequence ID" value="NZ_FNBJ01000064.1"/>
</dbReference>
<protein>
    <submittedName>
        <fullName evidence="3">Uncharacterized protein</fullName>
    </submittedName>
</protein>
<name>A0A1I0DBK6_9FIRM</name>
<evidence type="ECO:0000313" key="3">
    <source>
        <dbReference type="EMBL" id="SET28946.1"/>
    </source>
</evidence>
<dbReference type="Proteomes" id="UP000199519">
    <property type="component" value="Unassembled WGS sequence"/>
</dbReference>
<evidence type="ECO:0000313" key="4">
    <source>
        <dbReference type="Proteomes" id="UP000198612"/>
    </source>
</evidence>
<evidence type="ECO:0000256" key="1">
    <source>
        <dbReference type="SAM" id="Coils"/>
    </source>
</evidence>
<gene>
    <name evidence="2" type="ORF">SAMN04488598_1644</name>
    <name evidence="3" type="ORF">SAMN04515652_1684</name>
</gene>
<dbReference type="Proteomes" id="UP000198612">
    <property type="component" value="Unassembled WGS sequence"/>
</dbReference>
<proteinExistence type="predicted"/>
<feature type="coiled-coil region" evidence="1">
    <location>
        <begin position="144"/>
        <end position="171"/>
    </location>
</feature>
<accession>A0A1I0DBK6</accession>
<dbReference type="EMBL" id="FOHG01000068">
    <property type="protein sequence ID" value="SET28946.1"/>
    <property type="molecule type" value="Genomic_DNA"/>
</dbReference>
<organism evidence="3 4">
    <name type="scientific">Halanaerobium congolense</name>
    <dbReference type="NCBI Taxonomy" id="54121"/>
    <lineage>
        <taxon>Bacteria</taxon>
        <taxon>Bacillati</taxon>
        <taxon>Bacillota</taxon>
        <taxon>Clostridia</taxon>
        <taxon>Halanaerobiales</taxon>
        <taxon>Halanaerobiaceae</taxon>
        <taxon>Halanaerobium</taxon>
    </lineage>
</organism>
<sequence length="193" mass="22861">MSEVTKKRCNRYLELEKGLPDGPGDELEENLIDEVIRHRNITLNWANNFLKRHDPIHRVCEQFLKETIYQALVDKDKSYSNSEENIYYLMNGKLHKAVITLVEVEKEELKSLGDWKKEMFPNNELARSEEKELNYSLSEDNLKFETVTDYIEQLKEERDQLLEQTKVVLNDYQVETGSMQVLREIFEEVNNAN</sequence>
<evidence type="ECO:0000313" key="5">
    <source>
        <dbReference type="Proteomes" id="UP000199519"/>
    </source>
</evidence>
<evidence type="ECO:0000313" key="2">
    <source>
        <dbReference type="EMBL" id="SDG22066.1"/>
    </source>
</evidence>
<keyword evidence="5" id="KW-1185">Reference proteome</keyword>
<reference evidence="4 5" key="1">
    <citation type="submission" date="2016-10" db="EMBL/GenBank/DDBJ databases">
        <authorList>
            <person name="Varghese N."/>
            <person name="Submissions S."/>
        </authorList>
    </citation>
    <scope>NUCLEOTIDE SEQUENCE [LARGE SCALE GENOMIC DNA]</scope>
    <source>
        <strain evidence="2 5">WG2</strain>
        <strain evidence="3 4">WG5</strain>
    </source>
</reference>